<name>E9BEX1_LEIDO</name>
<gene>
    <name evidence="1" type="ORF">LDBPK_201730</name>
</gene>
<dbReference type="EMBL" id="FR799607">
    <property type="protein sequence ID" value="CBZ33807.1"/>
    <property type="molecule type" value="Genomic_DNA"/>
</dbReference>
<dbReference type="Proteomes" id="UP000008980">
    <property type="component" value="Chromosome 20"/>
</dbReference>
<dbReference type="KEGG" id="ldo:LDBPK_201730"/>
<reference evidence="1 2" key="1">
    <citation type="journal article" date="2011" name="Genome Res.">
        <title>Whole genome sequencing of multiple Leishmania donovani clinical isolates provides insights into population structure and mechanisms of drug resistance.</title>
        <authorList>
            <person name="Downing T."/>
            <person name="Imamura H."/>
            <person name="Decuypere S."/>
            <person name="Clark T.G."/>
            <person name="Coombs G.H."/>
            <person name="Cotton J.A."/>
            <person name="Hilley J.D."/>
            <person name="de Doncker S."/>
            <person name="Maes I."/>
            <person name="Mottram J.C."/>
            <person name="Quail M.A."/>
            <person name="Rijal S."/>
            <person name="Sanders M."/>
            <person name="Schonian G."/>
            <person name="Stark O."/>
            <person name="Sundar S."/>
            <person name="Vanaerschot M."/>
            <person name="Hertz-Fowler C."/>
            <person name="Dujardin J.C."/>
            <person name="Berriman M."/>
        </authorList>
    </citation>
    <scope>NUCLEOTIDE SEQUENCE [LARGE SCALE GENOMIC DNA]</scope>
    <source>
        <strain evidence="1 2">BPK282A1</strain>
    </source>
</reference>
<accession>E9BEX1</accession>
<dbReference type="GeneID" id="13386295"/>
<dbReference type="VEuPathDB" id="TriTrypDB:LdBPK_201730.1"/>
<reference evidence="2" key="2">
    <citation type="submission" date="2011-02" db="EMBL/GenBank/DDBJ databases">
        <title>Whole genome sequencing of Leishmania donovani clinical lines reveals dynamic variation related to drug resistance.</title>
        <authorList>
            <person name="Downing T."/>
            <person name="Imamura H."/>
            <person name="Sanders M."/>
            <person name="Decuypere S."/>
            <person name="Hertz-Fowler C."/>
            <person name="Clark T.G."/>
            <person name="Rijal S."/>
            <person name="Sundar S."/>
            <person name="Quail M.A."/>
            <person name="De Doncker S."/>
            <person name="Maes I."/>
            <person name="Vanaerschot M."/>
            <person name="Stark O."/>
            <person name="Schonian G."/>
            <person name="Dujardin J.C."/>
            <person name="Berriman M."/>
        </authorList>
    </citation>
    <scope>NUCLEOTIDE SEQUENCE [LARGE SCALE GENOMIC DNA]</scope>
    <source>
        <strain evidence="2">BPK282A1</strain>
    </source>
</reference>
<proteinExistence type="predicted"/>
<evidence type="ECO:0000313" key="1">
    <source>
        <dbReference type="EMBL" id="CBZ33807.1"/>
    </source>
</evidence>
<protein>
    <submittedName>
        <fullName evidence="1">Aminoacylase, putative</fullName>
    </submittedName>
</protein>
<dbReference type="RefSeq" id="XP_003860513.1">
    <property type="nucleotide sequence ID" value="XM_003860465.1"/>
</dbReference>
<dbReference type="AlphaFoldDB" id="E9BEX1"/>
<sequence length="55" mass="5994">MTSPISALIQEVHPEAVQWGATSTSIHMLRMRSSPPPTTWRTSSAACPHSWTFAG</sequence>
<evidence type="ECO:0000313" key="2">
    <source>
        <dbReference type="Proteomes" id="UP000008980"/>
    </source>
</evidence>
<organism evidence="1 2">
    <name type="scientific">Leishmania donovani</name>
    <dbReference type="NCBI Taxonomy" id="5661"/>
    <lineage>
        <taxon>Eukaryota</taxon>
        <taxon>Discoba</taxon>
        <taxon>Euglenozoa</taxon>
        <taxon>Kinetoplastea</taxon>
        <taxon>Metakinetoplastina</taxon>
        <taxon>Trypanosomatida</taxon>
        <taxon>Trypanosomatidae</taxon>
        <taxon>Leishmaniinae</taxon>
        <taxon>Leishmania</taxon>
    </lineage>
</organism>